<keyword evidence="2" id="KW-0808">Transferase</keyword>
<dbReference type="InterPro" id="IPR036291">
    <property type="entry name" value="NAD(P)-bd_dom_sf"/>
</dbReference>
<dbReference type="AlphaFoldDB" id="A0A7V7QL72"/>
<evidence type="ECO:0000259" key="1">
    <source>
        <dbReference type="Pfam" id="PF00535"/>
    </source>
</evidence>
<dbReference type="Gene3D" id="3.90.550.10">
    <property type="entry name" value="Spore Coat Polysaccharide Biosynthesis Protein SpsA, Chain A"/>
    <property type="match status" value="1"/>
</dbReference>
<dbReference type="PANTHER" id="PTHR43685:SF2">
    <property type="entry name" value="GLYCOSYLTRANSFERASE 2-LIKE DOMAIN-CONTAINING PROTEIN"/>
    <property type="match status" value="1"/>
</dbReference>
<dbReference type="RefSeq" id="WP_151146447.1">
    <property type="nucleotide sequence ID" value="NZ_WAGX01000005.1"/>
</dbReference>
<sequence>MQENALVSVVIPTYNRAGSIIKAVESVLNQTYQNIEIIVVDDNSSDNTAKLIGLLGNDKIRYIKNEMNLGPSGARNKGIQHAKGEYIAFQDSDDEWLPSKLEHQLQLFQQEDYGLVYCAYRYLKGSLNYKYPSEKYSLEELEGNIFESMFEMNKISTQTMIIKKEVLEQVGGFEETLRCLEDWELALRICYKYKIGFVNEMLVNVNYSKNSVNYNYRNALDAYIYMVKKNKDLVRDKTKLCEMISAIMRHMLGELTQEEFLIYKERVVPEVMDETMFHVLLHETKRSVKYKSNYEMAMRMSEIHNLSEKLAVYLKTSKINSVAIYGVGRVGIQLINVLKETDVKISFAIDENKSIVEGIKTVSMKEIEEKVDAVIVTTSYDFNQISKELKLYVNSQIINLESMLVSELL</sequence>
<dbReference type="EMBL" id="WAGX01000005">
    <property type="protein sequence ID" value="KAB1438653.1"/>
    <property type="molecule type" value="Genomic_DNA"/>
</dbReference>
<reference evidence="2 3" key="1">
    <citation type="submission" date="2019-09" db="EMBL/GenBank/DDBJ databases">
        <authorList>
            <person name="Valk L.C."/>
        </authorList>
    </citation>
    <scope>NUCLEOTIDE SEQUENCE [LARGE SCALE GENOMIC DNA]</scope>
    <source>
        <strain evidence="2">GalUA</strain>
    </source>
</reference>
<dbReference type="PANTHER" id="PTHR43685">
    <property type="entry name" value="GLYCOSYLTRANSFERASE"/>
    <property type="match status" value="1"/>
</dbReference>
<dbReference type="Proteomes" id="UP000461768">
    <property type="component" value="Unassembled WGS sequence"/>
</dbReference>
<name>A0A7V7QL72_9FIRM</name>
<dbReference type="CDD" id="cd00761">
    <property type="entry name" value="Glyco_tranf_GTA_type"/>
    <property type="match status" value="1"/>
</dbReference>
<comment type="caution">
    <text evidence="2">The sequence shown here is derived from an EMBL/GenBank/DDBJ whole genome shotgun (WGS) entry which is preliminary data.</text>
</comment>
<accession>A0A7V7QL72</accession>
<dbReference type="SUPFAM" id="SSF53448">
    <property type="entry name" value="Nucleotide-diphospho-sugar transferases"/>
    <property type="match status" value="1"/>
</dbReference>
<organism evidence="2 3">
    <name type="scientific">Candidatus Galacturonatibacter soehngenii</name>
    <dbReference type="NCBI Taxonomy" id="2307010"/>
    <lineage>
        <taxon>Bacteria</taxon>
        <taxon>Bacillati</taxon>
        <taxon>Bacillota</taxon>
        <taxon>Clostridia</taxon>
        <taxon>Lachnospirales</taxon>
        <taxon>Lachnospiraceae</taxon>
        <taxon>Candidatus Galacturonatibacter</taxon>
    </lineage>
</organism>
<dbReference type="InterPro" id="IPR001173">
    <property type="entry name" value="Glyco_trans_2-like"/>
</dbReference>
<evidence type="ECO:0000313" key="3">
    <source>
        <dbReference type="Proteomes" id="UP000461768"/>
    </source>
</evidence>
<dbReference type="InterPro" id="IPR050834">
    <property type="entry name" value="Glycosyltransf_2"/>
</dbReference>
<protein>
    <submittedName>
        <fullName evidence="2">Glycosyltransferase family 2 protein</fullName>
    </submittedName>
</protein>
<dbReference type="GO" id="GO:0016740">
    <property type="term" value="F:transferase activity"/>
    <property type="evidence" value="ECO:0007669"/>
    <property type="project" value="UniProtKB-KW"/>
</dbReference>
<dbReference type="Pfam" id="PF00535">
    <property type="entry name" value="Glycos_transf_2"/>
    <property type="match status" value="1"/>
</dbReference>
<proteinExistence type="predicted"/>
<feature type="domain" description="Glycosyltransferase 2-like" evidence="1">
    <location>
        <begin position="8"/>
        <end position="149"/>
    </location>
</feature>
<dbReference type="SUPFAM" id="SSF51735">
    <property type="entry name" value="NAD(P)-binding Rossmann-fold domains"/>
    <property type="match status" value="1"/>
</dbReference>
<dbReference type="InterPro" id="IPR029044">
    <property type="entry name" value="Nucleotide-diphossugar_trans"/>
</dbReference>
<dbReference type="OrthoDB" id="9785185at2"/>
<reference evidence="2 3" key="2">
    <citation type="submission" date="2020-02" db="EMBL/GenBank/DDBJ databases">
        <title>Candidatus Galacturonibacter soehngenii shows hetero-acetogenic catabolism of galacturonic acid but lacks a canonical carbon monoxide dehydrogenase/acetyl-CoA synthase complex.</title>
        <authorList>
            <person name="Diender M."/>
            <person name="Stouten G.R."/>
            <person name="Petersen J.F."/>
            <person name="Nielsen P.H."/>
            <person name="Dueholm M.S."/>
            <person name="Pronk J.T."/>
            <person name="Van Loosdrecht M.C.M."/>
        </authorList>
    </citation>
    <scope>NUCLEOTIDE SEQUENCE [LARGE SCALE GENOMIC DNA]</scope>
    <source>
        <strain evidence="2">GalUA</strain>
    </source>
</reference>
<keyword evidence="3" id="KW-1185">Reference proteome</keyword>
<evidence type="ECO:0000313" key="2">
    <source>
        <dbReference type="EMBL" id="KAB1438653.1"/>
    </source>
</evidence>
<gene>
    <name evidence="2" type="ORF">F7O84_14095</name>
</gene>